<evidence type="ECO:0000313" key="4">
    <source>
        <dbReference type="Proteomes" id="UP000266302"/>
    </source>
</evidence>
<accession>A0A398CA32</accession>
<keyword evidence="4" id="KW-1185">Reference proteome</keyword>
<dbReference type="InterPro" id="IPR035919">
    <property type="entry name" value="EAL_sf"/>
</dbReference>
<dbReference type="PROSITE" id="PS50887">
    <property type="entry name" value="GGDEF"/>
    <property type="match status" value="1"/>
</dbReference>
<comment type="caution">
    <text evidence="3">The sequence shown here is derived from an EMBL/GenBank/DDBJ whole genome shotgun (WGS) entry which is preliminary data.</text>
</comment>
<evidence type="ECO:0000259" key="2">
    <source>
        <dbReference type="PROSITE" id="PS50887"/>
    </source>
</evidence>
<dbReference type="Gene3D" id="3.20.20.450">
    <property type="entry name" value="EAL domain"/>
    <property type="match status" value="1"/>
</dbReference>
<dbReference type="Gene3D" id="3.30.70.270">
    <property type="match status" value="1"/>
</dbReference>
<feature type="domain" description="EAL" evidence="1">
    <location>
        <begin position="40"/>
        <end position="291"/>
    </location>
</feature>
<dbReference type="Pfam" id="PF00990">
    <property type="entry name" value="GGDEF"/>
    <property type="match status" value="1"/>
</dbReference>
<dbReference type="SUPFAM" id="SSF55073">
    <property type="entry name" value="Nucleotide cyclase"/>
    <property type="match status" value="1"/>
</dbReference>
<evidence type="ECO:0000259" key="1">
    <source>
        <dbReference type="PROSITE" id="PS50883"/>
    </source>
</evidence>
<dbReference type="NCBIfam" id="TIGR00254">
    <property type="entry name" value="GGDEF"/>
    <property type="match status" value="1"/>
</dbReference>
<dbReference type="InterPro" id="IPR050706">
    <property type="entry name" value="Cyclic-di-GMP_PDE-like"/>
</dbReference>
<feature type="domain" description="GGDEF" evidence="2">
    <location>
        <begin position="473"/>
        <end position="623"/>
    </location>
</feature>
<dbReference type="PANTHER" id="PTHR33121">
    <property type="entry name" value="CYCLIC DI-GMP PHOSPHODIESTERASE PDEF"/>
    <property type="match status" value="1"/>
</dbReference>
<dbReference type="InterPro" id="IPR043128">
    <property type="entry name" value="Rev_trsase/Diguanyl_cyclase"/>
</dbReference>
<organism evidence="3 4">
    <name type="scientific">Simplicispira hankyongi</name>
    <dbReference type="NCBI Taxonomy" id="2315688"/>
    <lineage>
        <taxon>Bacteria</taxon>
        <taxon>Pseudomonadati</taxon>
        <taxon>Pseudomonadota</taxon>
        <taxon>Betaproteobacteria</taxon>
        <taxon>Burkholderiales</taxon>
        <taxon>Comamonadaceae</taxon>
        <taxon>Simplicispira</taxon>
    </lineage>
</organism>
<dbReference type="Proteomes" id="UP000266302">
    <property type="component" value="Unassembled WGS sequence"/>
</dbReference>
<dbReference type="EMBL" id="QXJC01000003">
    <property type="protein sequence ID" value="RID98491.1"/>
    <property type="molecule type" value="Genomic_DNA"/>
</dbReference>
<proteinExistence type="predicted"/>
<dbReference type="PANTHER" id="PTHR33121:SF76">
    <property type="entry name" value="SIGNALING PROTEIN"/>
    <property type="match status" value="1"/>
</dbReference>
<protein>
    <submittedName>
        <fullName evidence="3">EAL domain-containing protein</fullName>
    </submittedName>
</protein>
<sequence>MLNQYRQTNAWAPERAIAGPWVRDRPAHPSPVGGPVPSAPGSHTMSIARLLDENTLRAHYQPIARLDNGAVVAHESLIRLPAGHAIRNPDELFHAAREQGLLVRLEQACLDEGIRTWSSLAGRLLFLNLSAFAVVEMVDRLTAAGVAWALEAAGVSPSSLVIEITEHDHAMDISRLIHAATQIRACGVRFALDDYGEGHSSLRLWAELRPDYVKIDKYFIAGVEANPVKVQTLRGLVHLAEIFGSTLIAEGIETQAELRVVRDLGIALGQGYGLGRPQQRPALDILPAAQGVIASAEISVLPSLARAGGGDVTLARVTTWVEPQHPAITVNELAEVFQTHSSLKAIALVDSGRPVGLVIRQTFNDSYSRPFFKELFGGRPAMQFANTNPLVLQKHAGVDAMTDVLISADQRYLSEGFIVTENGQYAGLGSGQQLVRLVTEVRIEAARHANPLTFLPGNIPINEHIRRLLKAGRRFVACYADLNDFKPFNDHYGYWQGDEMIRLAARTLVSHCEPQRDFLGHVGGDDFMILFQSEDWEQRCRLILESFNERARDLFDEEALRRGGIDAEDRHGVRRFFPFTTLSLGAIVIEPGHFDKPDAVASAAAAVKHQAKMGHEGLVVAHRPVVRPHPQAQSWQ</sequence>
<dbReference type="SUPFAM" id="SSF141868">
    <property type="entry name" value="EAL domain-like"/>
    <property type="match status" value="1"/>
</dbReference>
<dbReference type="InterPro" id="IPR000160">
    <property type="entry name" value="GGDEF_dom"/>
</dbReference>
<dbReference type="SMART" id="SM00267">
    <property type="entry name" value="GGDEF"/>
    <property type="match status" value="1"/>
</dbReference>
<dbReference type="CDD" id="cd04598">
    <property type="entry name" value="CBS_pair_GGDEF_EAL"/>
    <property type="match status" value="1"/>
</dbReference>
<reference evidence="3 4" key="1">
    <citation type="submission" date="2018-09" db="EMBL/GenBank/DDBJ databases">
        <title>Draft genome of Simplicispira sp. NY-02.</title>
        <authorList>
            <person name="Im W.T."/>
        </authorList>
    </citation>
    <scope>NUCLEOTIDE SEQUENCE [LARGE SCALE GENOMIC DNA]</scope>
    <source>
        <strain evidence="3 4">NY-02</strain>
    </source>
</reference>
<dbReference type="GO" id="GO:0071111">
    <property type="term" value="F:cyclic-guanylate-specific phosphodiesterase activity"/>
    <property type="evidence" value="ECO:0007669"/>
    <property type="project" value="InterPro"/>
</dbReference>
<dbReference type="SMART" id="SM00052">
    <property type="entry name" value="EAL"/>
    <property type="match status" value="1"/>
</dbReference>
<evidence type="ECO:0000313" key="3">
    <source>
        <dbReference type="EMBL" id="RID98491.1"/>
    </source>
</evidence>
<dbReference type="CDD" id="cd01948">
    <property type="entry name" value="EAL"/>
    <property type="match status" value="1"/>
</dbReference>
<dbReference type="AlphaFoldDB" id="A0A398CA32"/>
<dbReference type="InterPro" id="IPR001633">
    <property type="entry name" value="EAL_dom"/>
</dbReference>
<dbReference type="PROSITE" id="PS50883">
    <property type="entry name" value="EAL"/>
    <property type="match status" value="1"/>
</dbReference>
<gene>
    <name evidence="3" type="ORF">D3F03_09675</name>
</gene>
<dbReference type="InterPro" id="IPR029787">
    <property type="entry name" value="Nucleotide_cyclase"/>
</dbReference>
<name>A0A398CA32_9BURK</name>
<dbReference type="Pfam" id="PF00563">
    <property type="entry name" value="EAL"/>
    <property type="match status" value="1"/>
</dbReference>